<sequence length="132" mass="14652">MELTKEQERMLSGEEGEVLERMFRLLVRLGEIYGADRMIPVGSVQVAGVSYKSIGDPGLEFLEDYAGKGAQVQVPTYLNPPGMDLVDWKELGFPADFAKNQLRIMDAFKQMGITMTATCTPYLMGNLPKLGE</sequence>
<feature type="non-terminal residue" evidence="4">
    <location>
        <position position="132"/>
    </location>
</feature>
<dbReference type="AlphaFoldDB" id="X0SF69"/>
<protein>
    <recommendedName>
        <fullName evidence="3">Phosphomevalonate dehydratase large subunit-like domain-containing protein</fullName>
    </recommendedName>
</protein>
<evidence type="ECO:0000256" key="1">
    <source>
        <dbReference type="ARBA" id="ARBA00023004"/>
    </source>
</evidence>
<proteinExistence type="predicted"/>
<reference evidence="4" key="1">
    <citation type="journal article" date="2014" name="Front. Microbiol.">
        <title>High frequency of phylogenetically diverse reductive dehalogenase-homologous genes in deep subseafloor sedimentary metagenomes.</title>
        <authorList>
            <person name="Kawai M."/>
            <person name="Futagami T."/>
            <person name="Toyoda A."/>
            <person name="Takaki Y."/>
            <person name="Nishi S."/>
            <person name="Hori S."/>
            <person name="Arai W."/>
            <person name="Tsubouchi T."/>
            <person name="Morono Y."/>
            <person name="Uchiyama I."/>
            <person name="Ito T."/>
            <person name="Fujiyama A."/>
            <person name="Inagaki F."/>
            <person name="Takami H."/>
        </authorList>
    </citation>
    <scope>NUCLEOTIDE SEQUENCE</scope>
    <source>
        <strain evidence="4">Expedition CK06-06</strain>
    </source>
</reference>
<keyword evidence="2" id="KW-0456">Lyase</keyword>
<dbReference type="EMBL" id="BARS01007194">
    <property type="protein sequence ID" value="GAF79654.1"/>
    <property type="molecule type" value="Genomic_DNA"/>
</dbReference>
<name>X0SF69_9ZZZZ</name>
<keyword evidence="1" id="KW-0408">Iron</keyword>
<dbReference type="PANTHER" id="PTHR36577:SF3">
    <property type="entry name" value="DUF521 DOMAIN PROTEIN (AFU_ORTHOLOGUE AFUA_6G00490)"/>
    <property type="match status" value="1"/>
</dbReference>
<dbReference type="InterPro" id="IPR007506">
    <property type="entry name" value="PMDh-L-like_dom"/>
</dbReference>
<feature type="domain" description="Phosphomevalonate dehydratase large subunit-like" evidence="3">
    <location>
        <begin position="1"/>
        <end position="132"/>
    </location>
</feature>
<gene>
    <name evidence="4" type="ORF">S01H1_13898</name>
</gene>
<evidence type="ECO:0000313" key="4">
    <source>
        <dbReference type="EMBL" id="GAF79654.1"/>
    </source>
</evidence>
<evidence type="ECO:0000256" key="2">
    <source>
        <dbReference type="ARBA" id="ARBA00023239"/>
    </source>
</evidence>
<comment type="caution">
    <text evidence="4">The sequence shown here is derived from an EMBL/GenBank/DDBJ whole genome shotgun (WGS) entry which is preliminary data.</text>
</comment>
<evidence type="ECO:0000259" key="3">
    <source>
        <dbReference type="Pfam" id="PF04412"/>
    </source>
</evidence>
<organism evidence="4">
    <name type="scientific">marine sediment metagenome</name>
    <dbReference type="NCBI Taxonomy" id="412755"/>
    <lineage>
        <taxon>unclassified sequences</taxon>
        <taxon>metagenomes</taxon>
        <taxon>ecological metagenomes</taxon>
    </lineage>
</organism>
<accession>X0SF69</accession>
<dbReference type="PANTHER" id="PTHR36577">
    <property type="entry name" value="DUF521 DOMAIN PROTEIN (AFU_ORTHOLOGUE AFUA_6G00490)"/>
    <property type="match status" value="1"/>
</dbReference>
<dbReference type="GO" id="GO:0016829">
    <property type="term" value="F:lyase activity"/>
    <property type="evidence" value="ECO:0007669"/>
    <property type="project" value="UniProtKB-KW"/>
</dbReference>
<dbReference type="Pfam" id="PF04412">
    <property type="entry name" value="AcnX"/>
    <property type="match status" value="1"/>
</dbReference>